<accession>A0A921G332</accession>
<protein>
    <submittedName>
        <fullName evidence="3">PIG-L family deacetylase</fullName>
    </submittedName>
</protein>
<feature type="non-terminal residue" evidence="3">
    <location>
        <position position="529"/>
    </location>
</feature>
<sequence length="529" mass="58666">MKKTAILFFSLLLALSTISGFQRSTSAEELHDTELWNVLKPLDTTISFLNTGAHPDDERSDLLAYLSRGLGVKTSSLIANRGEGGQNEIGTELGNALGIIRSQEMKEAAKITNVKAYHLSETTSDSIYDFGFEKTPEETLKKWGEEVTYERLIRFIRSYQPDIVMPSFRNVDSQHGHHRTISILTEKAFNDAADPTIFPEHLRAGIMPWQIEKLYLPAASAETATLGIEIGMYDEIYAMSYPQLGEASRFMHKSQGMGSTIQVEPRTVNLELIDTAFDQTEDASLFAGVPYDFSDLAKQIENTDKSLAKKFISLQNELEKTQLAYPDRSAVLELSQKSLKDVRHLILDVNKSKLPKATKTKLLSKLKTKNDQLQETSYIASGVEIVATLPDNVLTAGEETTATVTITNNGTANLKNLSPSITSIEGWEIVQTSNVSTLKPGESATIDFKVSVPKDATYYHAYKKPALEAELTFKELGEEVRHIQNFEGTVAVLPEFSVTTDPTSVVVNTLHPQQEIPVKVQVKNYHNGA</sequence>
<reference evidence="3" key="1">
    <citation type="journal article" date="2021" name="PeerJ">
        <title>Extensive microbial diversity within the chicken gut microbiome revealed by metagenomics and culture.</title>
        <authorList>
            <person name="Gilroy R."/>
            <person name="Ravi A."/>
            <person name="Getino M."/>
            <person name="Pursley I."/>
            <person name="Horton D.L."/>
            <person name="Alikhan N.F."/>
            <person name="Baker D."/>
            <person name="Gharbi K."/>
            <person name="Hall N."/>
            <person name="Watson M."/>
            <person name="Adriaenssens E.M."/>
            <person name="Foster-Nyarko E."/>
            <person name="Jarju S."/>
            <person name="Secka A."/>
            <person name="Antonio M."/>
            <person name="Oren A."/>
            <person name="Chaudhuri R.R."/>
            <person name="La Ragione R."/>
            <person name="Hildebrand F."/>
            <person name="Pallen M.J."/>
        </authorList>
    </citation>
    <scope>NUCLEOTIDE SEQUENCE</scope>
    <source>
        <strain evidence="3">CHK171-7178</strain>
    </source>
</reference>
<dbReference type="InterPro" id="IPR024078">
    <property type="entry name" value="LmbE-like_dom_sf"/>
</dbReference>
<reference evidence="3" key="2">
    <citation type="submission" date="2021-09" db="EMBL/GenBank/DDBJ databases">
        <authorList>
            <person name="Gilroy R."/>
        </authorList>
    </citation>
    <scope>NUCLEOTIDE SEQUENCE</scope>
    <source>
        <strain evidence="3">CHK171-7178</strain>
    </source>
</reference>
<dbReference type="Gene3D" id="2.60.40.10">
    <property type="entry name" value="Immunoglobulins"/>
    <property type="match status" value="1"/>
</dbReference>
<evidence type="ECO:0000313" key="4">
    <source>
        <dbReference type="Proteomes" id="UP000698173"/>
    </source>
</evidence>
<evidence type="ECO:0000256" key="1">
    <source>
        <dbReference type="SAM" id="SignalP"/>
    </source>
</evidence>
<dbReference type="InterPro" id="IPR013783">
    <property type="entry name" value="Ig-like_fold"/>
</dbReference>
<dbReference type="InterPro" id="IPR018905">
    <property type="entry name" value="A-galactase_NEW3"/>
</dbReference>
<dbReference type="Proteomes" id="UP000698173">
    <property type="component" value="Unassembled WGS sequence"/>
</dbReference>
<dbReference type="InterPro" id="IPR003737">
    <property type="entry name" value="GlcNAc_PI_deacetylase-related"/>
</dbReference>
<evidence type="ECO:0000313" key="3">
    <source>
        <dbReference type="EMBL" id="HJF34269.1"/>
    </source>
</evidence>
<name>A0A921G332_SPOPS</name>
<feature type="signal peptide" evidence="1">
    <location>
        <begin position="1"/>
        <end position="27"/>
    </location>
</feature>
<dbReference type="Pfam" id="PF02585">
    <property type="entry name" value="PIG-L"/>
    <property type="match status" value="1"/>
</dbReference>
<dbReference type="Pfam" id="PF10633">
    <property type="entry name" value="NPCBM_assoc"/>
    <property type="match status" value="1"/>
</dbReference>
<dbReference type="EMBL" id="DYWT01000316">
    <property type="protein sequence ID" value="HJF34269.1"/>
    <property type="molecule type" value="Genomic_DNA"/>
</dbReference>
<evidence type="ECO:0000259" key="2">
    <source>
        <dbReference type="Pfam" id="PF10633"/>
    </source>
</evidence>
<organism evidence="3 4">
    <name type="scientific">Sporosarcina psychrophila</name>
    <name type="common">Bacillus psychrophilus</name>
    <dbReference type="NCBI Taxonomy" id="1476"/>
    <lineage>
        <taxon>Bacteria</taxon>
        <taxon>Bacillati</taxon>
        <taxon>Bacillota</taxon>
        <taxon>Bacilli</taxon>
        <taxon>Bacillales</taxon>
        <taxon>Caryophanaceae</taxon>
        <taxon>Sporosarcina</taxon>
    </lineage>
</organism>
<keyword evidence="1" id="KW-0732">Signal</keyword>
<feature type="chain" id="PRO_5037801956" evidence="1">
    <location>
        <begin position="28"/>
        <end position="529"/>
    </location>
</feature>
<proteinExistence type="predicted"/>
<gene>
    <name evidence="3" type="ORF">K8V56_21100</name>
</gene>
<comment type="caution">
    <text evidence="3">The sequence shown here is derived from an EMBL/GenBank/DDBJ whole genome shotgun (WGS) entry which is preliminary data.</text>
</comment>
<dbReference type="Gene3D" id="3.40.50.10320">
    <property type="entry name" value="LmbE-like"/>
    <property type="match status" value="1"/>
</dbReference>
<dbReference type="SUPFAM" id="SSF102588">
    <property type="entry name" value="LmbE-like"/>
    <property type="match status" value="1"/>
</dbReference>
<dbReference type="AlphaFoldDB" id="A0A921G332"/>
<feature type="domain" description="Alpha-galactosidase NEW3" evidence="2">
    <location>
        <begin position="395"/>
        <end position="458"/>
    </location>
</feature>